<evidence type="ECO:0000259" key="4">
    <source>
        <dbReference type="PROSITE" id="PS51677"/>
    </source>
</evidence>
<reference evidence="6" key="1">
    <citation type="journal article" date="2019" name="Int. J. Syst. Evol. Microbiol.">
        <title>The Global Catalogue of Microorganisms (GCM) 10K type strain sequencing project: providing services to taxonomists for standard genome sequencing and annotation.</title>
        <authorList>
            <consortium name="The Broad Institute Genomics Platform"/>
            <consortium name="The Broad Institute Genome Sequencing Center for Infectious Disease"/>
            <person name="Wu L."/>
            <person name="Ma J."/>
        </authorList>
    </citation>
    <scope>NUCLEOTIDE SEQUENCE [LARGE SCALE GENOMIC DNA]</scope>
    <source>
        <strain evidence="6">XZYJT-10</strain>
    </source>
</reference>
<dbReference type="Pfam" id="PF08310">
    <property type="entry name" value="LGFP"/>
    <property type="match status" value="4"/>
</dbReference>
<gene>
    <name evidence="5" type="ORF">ACFQS1_27380</name>
</gene>
<dbReference type="Proteomes" id="UP001596548">
    <property type="component" value="Unassembled WGS sequence"/>
</dbReference>
<dbReference type="EMBL" id="JBHTBJ010000025">
    <property type="protein sequence ID" value="MFC7277726.1"/>
    <property type="molecule type" value="Genomic_DNA"/>
</dbReference>
<dbReference type="PANTHER" id="PTHR10587">
    <property type="entry name" value="GLYCOSYL TRANSFERASE-RELATED"/>
    <property type="match status" value="1"/>
</dbReference>
<feature type="domain" description="NodB homology" evidence="4">
    <location>
        <begin position="47"/>
        <end position="238"/>
    </location>
</feature>
<keyword evidence="3" id="KW-0732">Signal</keyword>
<comment type="caution">
    <text evidence="5">The sequence shown here is derived from an EMBL/GenBank/DDBJ whole genome shotgun (WGS) entry which is preliminary data.</text>
</comment>
<evidence type="ECO:0000256" key="1">
    <source>
        <dbReference type="ARBA" id="ARBA00022723"/>
    </source>
</evidence>
<feature type="chain" id="PRO_5046164679" evidence="3">
    <location>
        <begin position="29"/>
        <end position="460"/>
    </location>
</feature>
<name>A0ABW2HY84_9ACTN</name>
<evidence type="ECO:0000313" key="5">
    <source>
        <dbReference type="EMBL" id="MFC7277726.1"/>
    </source>
</evidence>
<keyword evidence="6" id="KW-1185">Reference proteome</keyword>
<accession>A0ABW2HY84</accession>
<dbReference type="PANTHER" id="PTHR10587:SF133">
    <property type="entry name" value="CHITIN DEACETYLASE 1-RELATED"/>
    <property type="match status" value="1"/>
</dbReference>
<dbReference type="InterPro" id="IPR013207">
    <property type="entry name" value="LGFP"/>
</dbReference>
<protein>
    <submittedName>
        <fullName evidence="5">Polysaccharide deacetylase family protein</fullName>
    </submittedName>
</protein>
<dbReference type="InterPro" id="IPR002509">
    <property type="entry name" value="NODB_dom"/>
</dbReference>
<proteinExistence type="predicted"/>
<dbReference type="InterPro" id="IPR011330">
    <property type="entry name" value="Glyco_hydro/deAcase_b/a-brl"/>
</dbReference>
<dbReference type="SUPFAM" id="SSF88713">
    <property type="entry name" value="Glycoside hydrolase/deacetylase"/>
    <property type="match status" value="1"/>
</dbReference>
<dbReference type="Gene3D" id="3.20.20.370">
    <property type="entry name" value="Glycoside hydrolase/deacetylase"/>
    <property type="match status" value="1"/>
</dbReference>
<dbReference type="InterPro" id="IPR050248">
    <property type="entry name" value="Polysacc_deacetylase_ArnD"/>
</dbReference>
<evidence type="ECO:0000256" key="3">
    <source>
        <dbReference type="SAM" id="SignalP"/>
    </source>
</evidence>
<keyword evidence="2" id="KW-0378">Hydrolase</keyword>
<evidence type="ECO:0000313" key="6">
    <source>
        <dbReference type="Proteomes" id="UP001596548"/>
    </source>
</evidence>
<dbReference type="CDD" id="cd10917">
    <property type="entry name" value="CE4_NodB_like_6s_7s"/>
    <property type="match status" value="1"/>
</dbReference>
<dbReference type="RefSeq" id="WP_378973689.1">
    <property type="nucleotide sequence ID" value="NZ_JBHTBJ010000025.1"/>
</dbReference>
<keyword evidence="1" id="KW-0479">Metal-binding</keyword>
<feature type="signal peptide" evidence="3">
    <location>
        <begin position="1"/>
        <end position="28"/>
    </location>
</feature>
<organism evidence="5 6">
    <name type="scientific">Paractinoplanes rhizophilus</name>
    <dbReference type="NCBI Taxonomy" id="1416877"/>
    <lineage>
        <taxon>Bacteria</taxon>
        <taxon>Bacillati</taxon>
        <taxon>Actinomycetota</taxon>
        <taxon>Actinomycetes</taxon>
        <taxon>Micromonosporales</taxon>
        <taxon>Micromonosporaceae</taxon>
        <taxon>Paractinoplanes</taxon>
    </lineage>
</organism>
<sequence length="460" mass="48846">MRTLRTVGSLAVLAVTAMGLVAARPALAADTTPGQAAVFTRGYDTTKVASLTFDLDWRTGTAAENAVSKANLETVLRVFAANGITGGFGMTGRFAEQNPAEAATIAAQGHKIFNHSWSHPDFMTLTQAERWSQLDRTETAFRNAGISSAGWFRAPYRSGYLDAGLNRDLALRGFYINLDWTFDTTGYQAADWATVSARIDRYTVPGAIIVMHVTTPSSDPGNLQLIIDKLKGMGYGFVSPWQAVTKNAFRAKYLAAGGSASPFGAATTAEMVATTTGTAVQRFQRGRFYYSPATGAKFVWNGILAKYVAFGTVTSALKFPVTDEMVGAGGGWYSRFQGGSIYWLAAAGGGHVVQGGIHTKYLALGAEAGFLKYPLSDEVKLTGGYGSQFQGGNIYWTSATGAHEVHGAILARYLSLGGMSSRLGAPTSDEHTVSVGRSNTFVHGSITWNATTGAITVAYT</sequence>
<dbReference type="Pfam" id="PF01522">
    <property type="entry name" value="Polysacc_deac_1"/>
    <property type="match status" value="1"/>
</dbReference>
<dbReference type="PROSITE" id="PS51677">
    <property type="entry name" value="NODB"/>
    <property type="match status" value="1"/>
</dbReference>
<evidence type="ECO:0000256" key="2">
    <source>
        <dbReference type="ARBA" id="ARBA00022801"/>
    </source>
</evidence>